<comment type="caution">
    <text evidence="1">The sequence shown here is derived from an EMBL/GenBank/DDBJ whole genome shotgun (WGS) entry which is preliminary data.</text>
</comment>
<feature type="non-terminal residue" evidence="1">
    <location>
        <position position="1"/>
    </location>
</feature>
<name>A0A0F9F944_9ZZZZ</name>
<reference evidence="1" key="1">
    <citation type="journal article" date="2015" name="Nature">
        <title>Complex archaea that bridge the gap between prokaryotes and eukaryotes.</title>
        <authorList>
            <person name="Spang A."/>
            <person name="Saw J.H."/>
            <person name="Jorgensen S.L."/>
            <person name="Zaremba-Niedzwiedzka K."/>
            <person name="Martijn J."/>
            <person name="Lind A.E."/>
            <person name="van Eijk R."/>
            <person name="Schleper C."/>
            <person name="Guy L."/>
            <person name="Ettema T.J."/>
        </authorList>
    </citation>
    <scope>NUCLEOTIDE SEQUENCE</scope>
</reference>
<protein>
    <submittedName>
        <fullName evidence="1">Uncharacterized protein</fullName>
    </submittedName>
</protein>
<sequence length="36" mass="4216">RHQNQTGMGEREIRYRCDTKLRGGTIMEAHALMEIL</sequence>
<proteinExistence type="predicted"/>
<gene>
    <name evidence="1" type="ORF">LCGC14_2059040</name>
</gene>
<evidence type="ECO:0000313" key="1">
    <source>
        <dbReference type="EMBL" id="KKL75026.1"/>
    </source>
</evidence>
<organism evidence="1">
    <name type="scientific">marine sediment metagenome</name>
    <dbReference type="NCBI Taxonomy" id="412755"/>
    <lineage>
        <taxon>unclassified sequences</taxon>
        <taxon>metagenomes</taxon>
        <taxon>ecological metagenomes</taxon>
    </lineage>
</organism>
<dbReference type="EMBL" id="LAZR01024471">
    <property type="protein sequence ID" value="KKL75026.1"/>
    <property type="molecule type" value="Genomic_DNA"/>
</dbReference>
<dbReference type="AlphaFoldDB" id="A0A0F9F944"/>
<accession>A0A0F9F944</accession>